<evidence type="ECO:0000313" key="1">
    <source>
        <dbReference type="EMBL" id="CEM26284.1"/>
    </source>
</evidence>
<proteinExistence type="predicted"/>
<reference evidence="1 2" key="1">
    <citation type="submission" date="2014-11" db="EMBL/GenBank/DDBJ databases">
        <authorList>
            <person name="Zhu J."/>
            <person name="Qi W."/>
            <person name="Song R."/>
        </authorList>
    </citation>
    <scope>NUCLEOTIDE SEQUENCE [LARGE SCALE GENOMIC DNA]</scope>
</reference>
<dbReference type="EMBL" id="CDMY01000613">
    <property type="protein sequence ID" value="CEM26284.1"/>
    <property type="molecule type" value="Genomic_DNA"/>
</dbReference>
<dbReference type="PhylomeDB" id="A0A0G4GAY1"/>
<dbReference type="VEuPathDB" id="CryptoDB:Vbra_17318"/>
<name>A0A0G4GAY1_VITBC</name>
<evidence type="ECO:0000313" key="2">
    <source>
        <dbReference type="Proteomes" id="UP000041254"/>
    </source>
</evidence>
<gene>
    <name evidence="1" type="ORF">Vbra_17318</name>
</gene>
<keyword evidence="2" id="KW-1185">Reference proteome</keyword>
<dbReference type="InParanoid" id="A0A0G4GAY1"/>
<dbReference type="AlphaFoldDB" id="A0A0G4GAY1"/>
<sequence>MAIDGSLRAVQVKKGESDEVYEDLYDVIDRGGCWHRWTSVFNVGEHFGSCSLPIELGEEDLKNVPHKSQTEGWPEALRQFAFIGHRLTTREGVGMDLTHSMGQFYIHEGEAKKPLVVWSPEALAGLGWVGATYDESNPVCSVAGDEYLYGSFRGLVLAKVLECRVDFGYIDTASLGDDPHRYKEAMELTLPGCLGIKYTDKEGKDDGRIFVLTGHKAVDKCGAYLTISRNSSNAEEVTIRYGCVGAGAGGGEGRGGGGGGDDDDMDVDDEETGMCGVATRAMGDKAWVLLGKEE</sequence>
<protein>
    <submittedName>
        <fullName evidence="1">Uncharacterized protein</fullName>
    </submittedName>
</protein>
<dbReference type="Proteomes" id="UP000041254">
    <property type="component" value="Unassembled WGS sequence"/>
</dbReference>
<accession>A0A0G4GAY1</accession>
<organism evidence="1 2">
    <name type="scientific">Vitrella brassicaformis (strain CCMP3155)</name>
    <dbReference type="NCBI Taxonomy" id="1169540"/>
    <lineage>
        <taxon>Eukaryota</taxon>
        <taxon>Sar</taxon>
        <taxon>Alveolata</taxon>
        <taxon>Colpodellida</taxon>
        <taxon>Vitrellaceae</taxon>
        <taxon>Vitrella</taxon>
    </lineage>
</organism>